<organism evidence="1 2">
    <name type="scientific">Schistosoma bovis</name>
    <name type="common">Blood fluke</name>
    <dbReference type="NCBI Taxonomy" id="6184"/>
    <lineage>
        <taxon>Eukaryota</taxon>
        <taxon>Metazoa</taxon>
        <taxon>Spiralia</taxon>
        <taxon>Lophotrochozoa</taxon>
        <taxon>Platyhelminthes</taxon>
        <taxon>Trematoda</taxon>
        <taxon>Digenea</taxon>
        <taxon>Strigeidida</taxon>
        <taxon>Schistosomatoidea</taxon>
        <taxon>Schistosomatidae</taxon>
        <taxon>Schistosoma</taxon>
    </lineage>
</organism>
<comment type="caution">
    <text evidence="1">The sequence shown here is derived from an EMBL/GenBank/DDBJ whole genome shotgun (WGS) entry which is preliminary data.</text>
</comment>
<dbReference type="EMBL" id="QMKO01003270">
    <property type="protein sequence ID" value="RTG81599.1"/>
    <property type="molecule type" value="Genomic_DNA"/>
</dbReference>
<evidence type="ECO:0000313" key="1">
    <source>
        <dbReference type="EMBL" id="RTG81599.1"/>
    </source>
</evidence>
<evidence type="ECO:0000313" key="2">
    <source>
        <dbReference type="Proteomes" id="UP000290809"/>
    </source>
</evidence>
<dbReference type="STRING" id="6184.A0A430Q1N0"/>
<reference evidence="1 2" key="1">
    <citation type="journal article" date="2019" name="PLoS Pathog.">
        <title>Genome sequence of the bovine parasite Schistosoma bovis Tanzania.</title>
        <authorList>
            <person name="Oey H."/>
            <person name="Zakrzewski M."/>
            <person name="Gobert G."/>
            <person name="Gravermann K."/>
            <person name="Stoye J."/>
            <person name="Jones M."/>
            <person name="Mcmanus D."/>
            <person name="Krause L."/>
        </authorList>
    </citation>
    <scope>NUCLEOTIDE SEQUENCE [LARGE SCALE GENOMIC DNA]</scope>
    <source>
        <strain evidence="1 2">TAN1997</strain>
    </source>
</reference>
<dbReference type="AlphaFoldDB" id="A0A430Q1N0"/>
<gene>
    <name evidence="1" type="ORF">DC041_0009952</name>
</gene>
<sequence length="179" mass="21141">METHEKSTSVKGQNYLGETVFGSPSCCRRRSSSSSRSRISRTIRSRNRRRCRIRSSNGHCIFLLRSIMFSFDVPIFKSWASQRWTAERIHQKDLVAILRLLVVIARQFKPEMRFQARIFLTVIIARKLNGKLEYLYEREYITEFTEILPGYLFHITLYSLAIDQNSFCQLLVSFEMNIQ</sequence>
<name>A0A430Q1N0_SCHBO</name>
<proteinExistence type="predicted"/>
<protein>
    <submittedName>
        <fullName evidence="1">Uncharacterized protein</fullName>
    </submittedName>
</protein>
<accession>A0A430Q1N0</accession>
<dbReference type="Proteomes" id="UP000290809">
    <property type="component" value="Unassembled WGS sequence"/>
</dbReference>
<keyword evidence="2" id="KW-1185">Reference proteome</keyword>